<dbReference type="GO" id="GO:0051996">
    <property type="term" value="F:squalene synthase [NAD(P)H] activity"/>
    <property type="evidence" value="ECO:0007669"/>
    <property type="project" value="InterPro"/>
</dbReference>
<comment type="caution">
    <text evidence="4">The sequence shown here is derived from an EMBL/GenBank/DDBJ whole genome shotgun (WGS) entry which is preliminary data.</text>
</comment>
<name>A0A9J6RAU2_9BACI</name>
<sequence>MLLEKNISLQCKNMMKKGSSSFYQAFKWLPRKEREAVYVIYSFCRMIDDSVDEPENSPYTLDELEYHLNKLEEADGHFIWSALRWVFDEFSLKKEPYHIQISGQRLDFVQKSYPSMTELEDYCYRVAGSVGEMLIPILHPNPNQSLIDAGISLGKGMQIVNIIRDIGADQRLGRRYVPLELMKQYGYSEADWHDQVVNQALKEVISALTDQADQWFFEGLRYIDEYPNKSAFAMKLAAGYYREIIAVVKENDYQVFTERAVVTSQRKSHLLLQLTK</sequence>
<organism evidence="4 5">
    <name type="scientific">Natronobacillus azotifigens</name>
    <dbReference type="NCBI Taxonomy" id="472978"/>
    <lineage>
        <taxon>Bacteria</taxon>
        <taxon>Bacillati</taxon>
        <taxon>Bacillota</taxon>
        <taxon>Bacilli</taxon>
        <taxon>Bacillales</taxon>
        <taxon>Bacillaceae</taxon>
        <taxon>Natronobacillus</taxon>
    </lineage>
</organism>
<dbReference type="RefSeq" id="WP_268779543.1">
    <property type="nucleotide sequence ID" value="NZ_JAPRAT010000008.1"/>
</dbReference>
<proteinExistence type="predicted"/>
<dbReference type="Proteomes" id="UP001084197">
    <property type="component" value="Unassembled WGS sequence"/>
</dbReference>
<dbReference type="Gene3D" id="1.10.600.10">
    <property type="entry name" value="Farnesyl Diphosphate Synthase"/>
    <property type="match status" value="1"/>
</dbReference>
<evidence type="ECO:0000256" key="2">
    <source>
        <dbReference type="ARBA" id="ARBA00022679"/>
    </source>
</evidence>
<dbReference type="SFLD" id="SFLDG01018">
    <property type="entry name" value="Squalene/Phytoene_Synthase_Lik"/>
    <property type="match status" value="1"/>
</dbReference>
<evidence type="ECO:0000313" key="5">
    <source>
        <dbReference type="Proteomes" id="UP001084197"/>
    </source>
</evidence>
<evidence type="ECO:0000313" key="4">
    <source>
        <dbReference type="EMBL" id="MCZ0702776.1"/>
    </source>
</evidence>
<dbReference type="InterPro" id="IPR044843">
    <property type="entry name" value="Trans_IPPS_bact-type"/>
</dbReference>
<comment type="pathway">
    <text evidence="1">Carotenoid biosynthesis.</text>
</comment>
<dbReference type="InterPro" id="IPR002060">
    <property type="entry name" value="Squ/phyt_synthse"/>
</dbReference>
<keyword evidence="3" id="KW-0125">Carotenoid biosynthesis</keyword>
<evidence type="ECO:0000256" key="1">
    <source>
        <dbReference type="ARBA" id="ARBA00004829"/>
    </source>
</evidence>
<dbReference type="GO" id="GO:0016117">
    <property type="term" value="P:carotenoid biosynthetic process"/>
    <property type="evidence" value="ECO:0007669"/>
    <property type="project" value="UniProtKB-KW"/>
</dbReference>
<dbReference type="InterPro" id="IPR019845">
    <property type="entry name" value="Squalene/phytoene_synthase_CS"/>
</dbReference>
<accession>A0A9J6RAU2</accession>
<evidence type="ECO:0000256" key="3">
    <source>
        <dbReference type="ARBA" id="ARBA00022746"/>
    </source>
</evidence>
<dbReference type="InterPro" id="IPR008949">
    <property type="entry name" value="Isoprenoid_synthase_dom_sf"/>
</dbReference>
<dbReference type="CDD" id="cd00683">
    <property type="entry name" value="Trans_IPPS_HH"/>
    <property type="match status" value="1"/>
</dbReference>
<dbReference type="InterPro" id="IPR033904">
    <property type="entry name" value="Trans_IPPS_HH"/>
</dbReference>
<dbReference type="EMBL" id="JAPRAT010000008">
    <property type="protein sequence ID" value="MCZ0702776.1"/>
    <property type="molecule type" value="Genomic_DNA"/>
</dbReference>
<dbReference type="SFLD" id="SFLDS00005">
    <property type="entry name" value="Isoprenoid_Synthase_Type_I"/>
    <property type="match status" value="1"/>
</dbReference>
<keyword evidence="2" id="KW-0808">Transferase</keyword>
<dbReference type="PANTHER" id="PTHR31480">
    <property type="entry name" value="BIFUNCTIONAL LYCOPENE CYCLASE/PHYTOENE SYNTHASE"/>
    <property type="match status" value="1"/>
</dbReference>
<reference evidence="4" key="1">
    <citation type="submission" date="2022-11" db="EMBL/GenBank/DDBJ databases">
        <title>WGS of Natronobacillus azotifigens 24KS-1, an anaerobic diazotrophic haloalkaliphile from soda-rich habitats.</title>
        <authorList>
            <person name="Sorokin D.Y."/>
            <person name="Merkel A.Y."/>
        </authorList>
    </citation>
    <scope>NUCLEOTIDE SEQUENCE</scope>
    <source>
        <strain evidence="4">24KS-1</strain>
    </source>
</reference>
<dbReference type="SUPFAM" id="SSF48576">
    <property type="entry name" value="Terpenoid synthases"/>
    <property type="match status" value="1"/>
</dbReference>
<protein>
    <submittedName>
        <fullName evidence="4">Phytoene/squalene synthase family protein</fullName>
    </submittedName>
</protein>
<gene>
    <name evidence="4" type="ORF">OWO01_06095</name>
</gene>
<dbReference type="PROSITE" id="PS01045">
    <property type="entry name" value="SQUALEN_PHYTOEN_SYN_2"/>
    <property type="match status" value="1"/>
</dbReference>
<dbReference type="SFLD" id="SFLDG01212">
    <property type="entry name" value="Phytoene_synthase_like"/>
    <property type="match status" value="1"/>
</dbReference>
<dbReference type="Pfam" id="PF00494">
    <property type="entry name" value="SQS_PSY"/>
    <property type="match status" value="1"/>
</dbReference>
<keyword evidence="5" id="KW-1185">Reference proteome</keyword>
<dbReference type="AlphaFoldDB" id="A0A9J6RAU2"/>
<dbReference type="GO" id="GO:0004311">
    <property type="term" value="F:geranylgeranyl diphosphate synthase activity"/>
    <property type="evidence" value="ECO:0007669"/>
    <property type="project" value="InterPro"/>
</dbReference>